<proteinExistence type="predicted"/>
<dbReference type="AlphaFoldDB" id="A0AA96LK60"/>
<dbReference type="InterPro" id="IPR024623">
    <property type="entry name" value="YtxH"/>
</dbReference>
<dbReference type="PANTHER" id="PTHR35792">
    <property type="entry name" value="GENERAL STRESS PROTEIN"/>
    <property type="match status" value="1"/>
</dbReference>
<dbReference type="RefSeq" id="WP_314797349.1">
    <property type="nucleotide sequence ID" value="NZ_CP130319.1"/>
</dbReference>
<protein>
    <submittedName>
        <fullName evidence="1">YtxH domain-containing protein</fullName>
    </submittedName>
</protein>
<organism evidence="1 2">
    <name type="scientific">Paenibacillus roseopurpureus</name>
    <dbReference type="NCBI Taxonomy" id="2918901"/>
    <lineage>
        <taxon>Bacteria</taxon>
        <taxon>Bacillati</taxon>
        <taxon>Bacillota</taxon>
        <taxon>Bacilli</taxon>
        <taxon>Bacillales</taxon>
        <taxon>Paenibacillaceae</taxon>
        <taxon>Paenibacillus</taxon>
    </lineage>
</organism>
<dbReference type="Proteomes" id="UP001304650">
    <property type="component" value="Chromosome"/>
</dbReference>
<dbReference type="Gene3D" id="1.10.287.700">
    <property type="entry name" value="Helix hairpin bin"/>
    <property type="match status" value="1"/>
</dbReference>
<dbReference type="InterPro" id="IPR052928">
    <property type="entry name" value="Desiccation-related_membrane"/>
</dbReference>
<evidence type="ECO:0000313" key="1">
    <source>
        <dbReference type="EMBL" id="WNR43245.1"/>
    </source>
</evidence>
<gene>
    <name evidence="1" type="ORF">MJB10_19320</name>
</gene>
<accession>A0AA96LK60</accession>
<evidence type="ECO:0000313" key="2">
    <source>
        <dbReference type="Proteomes" id="UP001304650"/>
    </source>
</evidence>
<name>A0AA96LK60_9BACL</name>
<dbReference type="PANTHER" id="PTHR35792:SF1">
    <property type="entry name" value="SLL0268 PROTEIN"/>
    <property type="match status" value="1"/>
</dbReference>
<sequence length="127" mass="13030">MSNGKKGKDLLIGAVVGGLVGAAAALLFAPKSGRELRSDIAQGATAVSDKTVQVATAVSQKTQAAAKTVSTTTTDFVSKAKDTAASVVDTVRSWKEAPVSEELVEDLDLELDIEASEAAEDLVIVGR</sequence>
<reference evidence="1" key="1">
    <citation type="submission" date="2022-02" db="EMBL/GenBank/DDBJ databases">
        <title>Paenibacillus sp. MBLB1832 Whole Genome Shotgun Sequencing.</title>
        <authorList>
            <person name="Hwang C.Y."/>
            <person name="Cho E.-S."/>
            <person name="Seo M.-J."/>
        </authorList>
    </citation>
    <scope>NUCLEOTIDE SEQUENCE</scope>
    <source>
        <strain evidence="1">MBLB1832</strain>
    </source>
</reference>
<dbReference type="Pfam" id="PF12732">
    <property type="entry name" value="YtxH"/>
    <property type="match status" value="1"/>
</dbReference>
<keyword evidence="2" id="KW-1185">Reference proteome</keyword>
<dbReference type="EMBL" id="CP130319">
    <property type="protein sequence ID" value="WNR43245.1"/>
    <property type="molecule type" value="Genomic_DNA"/>
</dbReference>
<dbReference type="KEGG" id="proo:MJB10_19320"/>